<gene>
    <name evidence="1" type="ORF">HAX54_039340</name>
</gene>
<reference evidence="1 2" key="1">
    <citation type="journal article" date="2021" name="BMC Genomics">
        <title>Datura genome reveals duplications of psychoactive alkaloid biosynthetic genes and high mutation rate following tissue culture.</title>
        <authorList>
            <person name="Rajewski A."/>
            <person name="Carter-House D."/>
            <person name="Stajich J."/>
            <person name="Litt A."/>
        </authorList>
    </citation>
    <scope>NUCLEOTIDE SEQUENCE [LARGE SCALE GENOMIC DNA]</scope>
    <source>
        <strain evidence="1">AR-01</strain>
    </source>
</reference>
<keyword evidence="2" id="KW-1185">Reference proteome</keyword>
<evidence type="ECO:0000313" key="1">
    <source>
        <dbReference type="EMBL" id="MCE0481530.1"/>
    </source>
</evidence>
<accession>A0ABS8VMH1</accession>
<evidence type="ECO:0000313" key="2">
    <source>
        <dbReference type="Proteomes" id="UP000823775"/>
    </source>
</evidence>
<proteinExistence type="predicted"/>
<comment type="caution">
    <text evidence="1">The sequence shown here is derived from an EMBL/GenBank/DDBJ whole genome shotgun (WGS) entry which is preliminary data.</text>
</comment>
<protein>
    <submittedName>
        <fullName evidence="1">Uncharacterized protein</fullName>
    </submittedName>
</protein>
<organism evidence="1 2">
    <name type="scientific">Datura stramonium</name>
    <name type="common">Jimsonweed</name>
    <name type="synonym">Common thornapple</name>
    <dbReference type="NCBI Taxonomy" id="4076"/>
    <lineage>
        <taxon>Eukaryota</taxon>
        <taxon>Viridiplantae</taxon>
        <taxon>Streptophyta</taxon>
        <taxon>Embryophyta</taxon>
        <taxon>Tracheophyta</taxon>
        <taxon>Spermatophyta</taxon>
        <taxon>Magnoliopsida</taxon>
        <taxon>eudicotyledons</taxon>
        <taxon>Gunneridae</taxon>
        <taxon>Pentapetalae</taxon>
        <taxon>asterids</taxon>
        <taxon>lamiids</taxon>
        <taxon>Solanales</taxon>
        <taxon>Solanaceae</taxon>
        <taxon>Solanoideae</taxon>
        <taxon>Datureae</taxon>
        <taxon>Datura</taxon>
    </lineage>
</organism>
<dbReference type="Proteomes" id="UP000823775">
    <property type="component" value="Unassembled WGS sequence"/>
</dbReference>
<name>A0ABS8VMH1_DATST</name>
<dbReference type="EMBL" id="JACEIK010005443">
    <property type="protein sequence ID" value="MCE0481530.1"/>
    <property type="molecule type" value="Genomic_DNA"/>
</dbReference>
<sequence>MSEPPGGALFEDLPDESALVDAPVPIRQGVASLIDSSAIEVETTAVPSAASATTIPVAGRPLAPVSTFTFTRENLASLGRRIEQNEKQIDLLAQQLKPLIAKSIVKAVAPTHKDVHILHSQIDSIRKWVNERAPEGVEKIGDHDPEGEFQTLIGVVGTTDAIIMEALPATPTLTPDTCA</sequence>